<dbReference type="SUPFAM" id="SSF116742">
    <property type="entry name" value="eIF2alpha middle domain-like"/>
    <property type="match status" value="2"/>
</dbReference>
<gene>
    <name evidence="6" type="ORF">RDB_LOCUS70469</name>
</gene>
<evidence type="ECO:0000256" key="1">
    <source>
        <dbReference type="ARBA" id="ARBA00007223"/>
    </source>
</evidence>
<evidence type="ECO:0000313" key="7">
    <source>
        <dbReference type="Proteomes" id="UP000663826"/>
    </source>
</evidence>
<keyword evidence="3" id="KW-0648">Protein biosynthesis</keyword>
<feature type="compositionally biased region" description="Basic and acidic residues" evidence="4">
    <location>
        <begin position="480"/>
        <end position="493"/>
    </location>
</feature>
<keyword evidence="2" id="KW-0396">Initiation factor</keyword>
<dbReference type="SUPFAM" id="SSF110993">
    <property type="entry name" value="eIF-2-alpha, C-terminal domain"/>
    <property type="match status" value="1"/>
</dbReference>
<dbReference type="PANTHER" id="PTHR10602:SF0">
    <property type="entry name" value="EUKARYOTIC TRANSLATION INITIATION FACTOR 2 SUBUNIT 1"/>
    <property type="match status" value="1"/>
</dbReference>
<dbReference type="GO" id="GO:0005850">
    <property type="term" value="C:eukaryotic translation initiation factor 2 complex"/>
    <property type="evidence" value="ECO:0007669"/>
    <property type="project" value="TreeGrafter"/>
</dbReference>
<dbReference type="Gene3D" id="2.40.50.140">
    <property type="entry name" value="Nucleic acid-binding proteins"/>
    <property type="match status" value="1"/>
</dbReference>
<dbReference type="Pfam" id="PF00107">
    <property type="entry name" value="ADH_zinc_N"/>
    <property type="match status" value="1"/>
</dbReference>
<evidence type="ECO:0000313" key="6">
    <source>
        <dbReference type="EMBL" id="CAE6441746.1"/>
    </source>
</evidence>
<dbReference type="SUPFAM" id="SSF51735">
    <property type="entry name" value="NAD(P)-binding Rossmann-fold domains"/>
    <property type="match status" value="1"/>
</dbReference>
<dbReference type="GO" id="GO:0033290">
    <property type="term" value="C:eukaryotic 48S preinitiation complex"/>
    <property type="evidence" value="ECO:0007669"/>
    <property type="project" value="TreeGrafter"/>
</dbReference>
<dbReference type="InterPro" id="IPR012340">
    <property type="entry name" value="NA-bd_OB-fold"/>
</dbReference>
<dbReference type="FunFam" id="3.30.70.1130:FF:000001">
    <property type="entry name" value="Eukaryotic translation initiation factor 2 subunit 1"/>
    <property type="match status" value="1"/>
</dbReference>
<feature type="region of interest" description="Disordered" evidence="4">
    <location>
        <begin position="474"/>
        <end position="511"/>
    </location>
</feature>
<dbReference type="PROSITE" id="PS50126">
    <property type="entry name" value="S1"/>
    <property type="match status" value="1"/>
</dbReference>
<protein>
    <recommendedName>
        <fullName evidence="5">S1 motif domain-containing protein</fullName>
    </recommendedName>
</protein>
<accession>A0A8H3AVW0</accession>
<feature type="region of interest" description="Disordered" evidence="4">
    <location>
        <begin position="676"/>
        <end position="696"/>
    </location>
</feature>
<dbReference type="Gene3D" id="3.90.180.10">
    <property type="entry name" value="Medium-chain alcohol dehydrogenases, catalytic domain"/>
    <property type="match status" value="1"/>
</dbReference>
<dbReference type="EMBL" id="CAJMWQ010001230">
    <property type="protein sequence ID" value="CAE6441746.1"/>
    <property type="molecule type" value="Genomic_DNA"/>
</dbReference>
<dbReference type="InterPro" id="IPR013149">
    <property type="entry name" value="ADH-like_C"/>
</dbReference>
<dbReference type="Pfam" id="PF07541">
    <property type="entry name" value="EIF_2_alpha"/>
    <property type="match status" value="1"/>
</dbReference>
<dbReference type="GO" id="GO:0043022">
    <property type="term" value="F:ribosome binding"/>
    <property type="evidence" value="ECO:0007669"/>
    <property type="project" value="TreeGrafter"/>
</dbReference>
<dbReference type="InterPro" id="IPR024055">
    <property type="entry name" value="TIF2_asu_C"/>
</dbReference>
<dbReference type="PANTHER" id="PTHR10602">
    <property type="entry name" value="EUKARYOTIC TRANSLATION INITIATION FACTOR 2 SUBUNIT 1"/>
    <property type="match status" value="1"/>
</dbReference>
<dbReference type="InterPro" id="IPR013154">
    <property type="entry name" value="ADH-like_N"/>
</dbReference>
<comment type="similarity">
    <text evidence="1">Belongs to the eIF-2-alpha family.</text>
</comment>
<dbReference type="Gene3D" id="3.30.70.1130">
    <property type="entry name" value="EIF_2_alpha"/>
    <property type="match status" value="1"/>
</dbReference>
<feature type="domain" description="S1 motif" evidence="5">
    <location>
        <begin position="372"/>
        <end position="443"/>
    </location>
</feature>
<dbReference type="SUPFAM" id="SSF50129">
    <property type="entry name" value="GroES-like"/>
    <property type="match status" value="1"/>
</dbReference>
<dbReference type="InterPro" id="IPR024054">
    <property type="entry name" value="TIF2_asu_middle_sf"/>
</dbReference>
<dbReference type="Pfam" id="PF08240">
    <property type="entry name" value="ADH_N"/>
    <property type="match status" value="1"/>
</dbReference>
<dbReference type="CDD" id="cd04452">
    <property type="entry name" value="S1_IF2_alpha"/>
    <property type="match status" value="1"/>
</dbReference>
<dbReference type="Gene3D" id="1.10.150.190">
    <property type="entry name" value="Translation initiation factor 2, subunit 1, domain 2"/>
    <property type="match status" value="1"/>
</dbReference>
<comment type="caution">
    <text evidence="6">The sequence shown here is derived from an EMBL/GenBank/DDBJ whole genome shotgun (WGS) entry which is preliminary data.</text>
</comment>
<dbReference type="GO" id="GO:0003743">
    <property type="term" value="F:translation initiation factor activity"/>
    <property type="evidence" value="ECO:0007669"/>
    <property type="project" value="UniProtKB-KW"/>
</dbReference>
<dbReference type="SMART" id="SM00316">
    <property type="entry name" value="S1"/>
    <property type="match status" value="1"/>
</dbReference>
<reference evidence="6" key="1">
    <citation type="submission" date="2021-01" db="EMBL/GenBank/DDBJ databases">
        <authorList>
            <person name="Kaushik A."/>
        </authorList>
    </citation>
    <scope>NUCLEOTIDE SEQUENCE</scope>
    <source>
        <strain evidence="6">AG1-1B</strain>
    </source>
</reference>
<organism evidence="6 7">
    <name type="scientific">Rhizoctonia solani</name>
    <dbReference type="NCBI Taxonomy" id="456999"/>
    <lineage>
        <taxon>Eukaryota</taxon>
        <taxon>Fungi</taxon>
        <taxon>Dikarya</taxon>
        <taxon>Basidiomycota</taxon>
        <taxon>Agaricomycotina</taxon>
        <taxon>Agaricomycetes</taxon>
        <taxon>Cantharellales</taxon>
        <taxon>Ceratobasidiaceae</taxon>
        <taxon>Rhizoctonia</taxon>
    </lineage>
</organism>
<dbReference type="SUPFAM" id="SSF50249">
    <property type="entry name" value="Nucleic acid-binding proteins"/>
    <property type="match status" value="1"/>
</dbReference>
<evidence type="ECO:0000256" key="2">
    <source>
        <dbReference type="ARBA" id="ARBA00022540"/>
    </source>
</evidence>
<evidence type="ECO:0000256" key="4">
    <source>
        <dbReference type="SAM" id="MobiDB-lite"/>
    </source>
</evidence>
<dbReference type="InterPro" id="IPR011032">
    <property type="entry name" value="GroES-like_sf"/>
</dbReference>
<dbReference type="InterPro" id="IPR011488">
    <property type="entry name" value="TIF_2_asu"/>
</dbReference>
<proteinExistence type="inferred from homology"/>
<dbReference type="InterPro" id="IPR036291">
    <property type="entry name" value="NAD(P)-bd_dom_sf"/>
</dbReference>
<dbReference type="InterPro" id="IPR044126">
    <property type="entry name" value="S1_IF2_alpha"/>
</dbReference>
<dbReference type="Gene3D" id="3.40.50.720">
    <property type="entry name" value="NAD(P)-binding Rossmann-like Domain"/>
    <property type="match status" value="1"/>
</dbReference>
<evidence type="ECO:0000256" key="3">
    <source>
        <dbReference type="ARBA" id="ARBA00022917"/>
    </source>
</evidence>
<name>A0A8H3AVW0_9AGAM</name>
<dbReference type="AlphaFoldDB" id="A0A8H3AVW0"/>
<dbReference type="Pfam" id="PF00575">
    <property type="entry name" value="S1"/>
    <property type="match status" value="1"/>
</dbReference>
<sequence length="696" mass="75130">MSSSALFFQKVAAGRPDLYSTLKIGDKVVSPFASSCGECRPCRIGFTARCDDSLLFGSPRLPGAQAQYIRIPRAGGTLFRISQDESTLGTEPAARIRTSDASLILLADILPTGYFAALQAIQHPNLAYAFAHKSFPVIPGFVSAFITGGESVKVEADDAKLAFAVVGLGPVGLCALVSLVELLGLTGTPNFAIVAVDPNEARRAKAEAILATLGSSPGGVIRVVSLEDAPRVSKELSGGLGCDAILEVVGNNSALQLGYELVRPFGVISSVGVHTHPQFPLNGDALYSKNVSLAFGRCPVRSIFPYCIELLMSRQDIFSVGGAAGLIDKIVPFDEASVKEAYRETSVDRPAIDDHPPRDTMRYYQQKYPEVEDLVMVQVRQIAEMGAYVKLLEYDNIEGMILLSELSRRRIRSIQKLIRVGRNEVVVVLRVDKEKGYIDLSKRRVSPEDITKCEEKFMKSKAVASIMRHVATRTTGAVDEAPKEAEAAPKGEAKEEEEEEEHDVGIPGGSDDEKLEELYEQIVWPLAAKYGHTYDAFKLALTSPEVFEGLNISPIVLNSLTSTIARRLTPQPIKLRADIELTCFQPTGIDAIKRALTAGEAVSTEAVPVKAKLVAPPFYVLGTNATDKVAGVEVLEKAIEAIKAAIHEDGGELNVKMKPKAVSESEDQELAAIMAKANQENQEISGDSAEDSALED</sequence>
<dbReference type="FunFam" id="2.40.50.140:FF:000015">
    <property type="entry name" value="Eukaryotic translation initiation factor 2 subunit alpha"/>
    <property type="match status" value="1"/>
</dbReference>
<dbReference type="GO" id="GO:0003723">
    <property type="term" value="F:RNA binding"/>
    <property type="evidence" value="ECO:0007669"/>
    <property type="project" value="InterPro"/>
</dbReference>
<evidence type="ECO:0000259" key="5">
    <source>
        <dbReference type="PROSITE" id="PS50126"/>
    </source>
</evidence>
<dbReference type="InterPro" id="IPR003029">
    <property type="entry name" value="S1_domain"/>
</dbReference>
<dbReference type="Proteomes" id="UP000663826">
    <property type="component" value="Unassembled WGS sequence"/>
</dbReference>